<sequence length="58" mass="6473">MYTTSAITNLSMSSLIAFRIWKATRNIGKNKARYLRVASLLYAKAIHSRSPSGILILC</sequence>
<accession>A0A5C3N9Z9</accession>
<proteinExistence type="predicted"/>
<organism evidence="1 2">
    <name type="scientific">Heliocybe sulcata</name>
    <dbReference type="NCBI Taxonomy" id="5364"/>
    <lineage>
        <taxon>Eukaryota</taxon>
        <taxon>Fungi</taxon>
        <taxon>Dikarya</taxon>
        <taxon>Basidiomycota</taxon>
        <taxon>Agaricomycotina</taxon>
        <taxon>Agaricomycetes</taxon>
        <taxon>Gloeophyllales</taxon>
        <taxon>Gloeophyllaceae</taxon>
        <taxon>Heliocybe</taxon>
    </lineage>
</organism>
<evidence type="ECO:0000313" key="1">
    <source>
        <dbReference type="EMBL" id="TFK53895.1"/>
    </source>
</evidence>
<name>A0A5C3N9Z9_9AGAM</name>
<gene>
    <name evidence="1" type="ORF">OE88DRAFT_1129265</name>
</gene>
<dbReference type="EMBL" id="ML213506">
    <property type="protein sequence ID" value="TFK53895.1"/>
    <property type="molecule type" value="Genomic_DNA"/>
</dbReference>
<evidence type="ECO:0000313" key="2">
    <source>
        <dbReference type="Proteomes" id="UP000305948"/>
    </source>
</evidence>
<reference evidence="1 2" key="1">
    <citation type="journal article" date="2019" name="Nat. Ecol. Evol.">
        <title>Megaphylogeny resolves global patterns of mushroom evolution.</title>
        <authorList>
            <person name="Varga T."/>
            <person name="Krizsan K."/>
            <person name="Foldi C."/>
            <person name="Dima B."/>
            <person name="Sanchez-Garcia M."/>
            <person name="Sanchez-Ramirez S."/>
            <person name="Szollosi G.J."/>
            <person name="Szarkandi J.G."/>
            <person name="Papp V."/>
            <person name="Albert L."/>
            <person name="Andreopoulos W."/>
            <person name="Angelini C."/>
            <person name="Antonin V."/>
            <person name="Barry K.W."/>
            <person name="Bougher N.L."/>
            <person name="Buchanan P."/>
            <person name="Buyck B."/>
            <person name="Bense V."/>
            <person name="Catcheside P."/>
            <person name="Chovatia M."/>
            <person name="Cooper J."/>
            <person name="Damon W."/>
            <person name="Desjardin D."/>
            <person name="Finy P."/>
            <person name="Geml J."/>
            <person name="Haridas S."/>
            <person name="Hughes K."/>
            <person name="Justo A."/>
            <person name="Karasinski D."/>
            <person name="Kautmanova I."/>
            <person name="Kiss B."/>
            <person name="Kocsube S."/>
            <person name="Kotiranta H."/>
            <person name="LaButti K.M."/>
            <person name="Lechner B.E."/>
            <person name="Liimatainen K."/>
            <person name="Lipzen A."/>
            <person name="Lukacs Z."/>
            <person name="Mihaltcheva S."/>
            <person name="Morgado L.N."/>
            <person name="Niskanen T."/>
            <person name="Noordeloos M.E."/>
            <person name="Ohm R.A."/>
            <person name="Ortiz-Santana B."/>
            <person name="Ovrebo C."/>
            <person name="Racz N."/>
            <person name="Riley R."/>
            <person name="Savchenko A."/>
            <person name="Shiryaev A."/>
            <person name="Soop K."/>
            <person name="Spirin V."/>
            <person name="Szebenyi C."/>
            <person name="Tomsovsky M."/>
            <person name="Tulloss R.E."/>
            <person name="Uehling J."/>
            <person name="Grigoriev I.V."/>
            <person name="Vagvolgyi C."/>
            <person name="Papp T."/>
            <person name="Martin F.M."/>
            <person name="Miettinen O."/>
            <person name="Hibbett D.S."/>
            <person name="Nagy L.G."/>
        </authorList>
    </citation>
    <scope>NUCLEOTIDE SEQUENCE [LARGE SCALE GENOMIC DNA]</scope>
    <source>
        <strain evidence="1 2">OMC1185</strain>
    </source>
</reference>
<protein>
    <submittedName>
        <fullName evidence="1">Uncharacterized protein</fullName>
    </submittedName>
</protein>
<keyword evidence="2" id="KW-1185">Reference proteome</keyword>
<dbReference type="AlphaFoldDB" id="A0A5C3N9Z9"/>
<dbReference type="Proteomes" id="UP000305948">
    <property type="component" value="Unassembled WGS sequence"/>
</dbReference>